<evidence type="ECO:0000313" key="2">
    <source>
        <dbReference type="EMBL" id="KUG07442.1"/>
    </source>
</evidence>
<name>A0A9X0HKB6_SOLP1</name>
<dbReference type="AlphaFoldDB" id="A0A9X0HKB6"/>
<comment type="caution">
    <text evidence="2">The sequence shown here is derived from an EMBL/GenBank/DDBJ whole genome shotgun (WGS) entry which is preliminary data.</text>
</comment>
<protein>
    <submittedName>
        <fullName evidence="2">Uncharacterized protein</fullName>
    </submittedName>
</protein>
<sequence>MYQLEFRGQWLSLNAVYTKHHHQRNIVKKEYQQRFRTMLLGARIPELPAFRLRIEYNSRMDCDNLTAGTKVLVDTMRELGIIREDNKHIYKGISIEPNLELAHNTYQITIIPEEAANPVAKTKKSSGKPGKTRSSVPPSDYLEESNTNEDQTKPIPKPSGRTRRNR</sequence>
<dbReference type="Proteomes" id="UP000054223">
    <property type="component" value="Unassembled WGS sequence"/>
</dbReference>
<evidence type="ECO:0000313" key="3">
    <source>
        <dbReference type="Proteomes" id="UP000054223"/>
    </source>
</evidence>
<dbReference type="OrthoDB" id="9890960at2"/>
<proteinExistence type="predicted"/>
<reference evidence="2 3" key="1">
    <citation type="submission" date="2015-11" db="EMBL/GenBank/DDBJ databases">
        <title>Solirubrum puertoriconensis gen. nov. an environmental bacteria isolated in Puerto Rico.</title>
        <authorList>
            <person name="Cuebas-Irizarry M.F."/>
            <person name="Montalvo-Rodriguez R."/>
        </authorList>
    </citation>
    <scope>NUCLEOTIDE SEQUENCE [LARGE SCALE GENOMIC DNA]</scope>
    <source>
        <strain evidence="2 3">MC1A</strain>
    </source>
</reference>
<dbReference type="EMBL" id="LNAL01000007">
    <property type="protein sequence ID" value="KUG07442.1"/>
    <property type="molecule type" value="Genomic_DNA"/>
</dbReference>
<gene>
    <name evidence="2" type="ORF">ASU33_13900</name>
</gene>
<feature type="region of interest" description="Disordered" evidence="1">
    <location>
        <begin position="117"/>
        <end position="166"/>
    </location>
</feature>
<accession>A0A9X0HKB6</accession>
<dbReference type="RefSeq" id="WP_059071066.1">
    <property type="nucleotide sequence ID" value="NZ_LNAL01000007.1"/>
</dbReference>
<evidence type="ECO:0000256" key="1">
    <source>
        <dbReference type="SAM" id="MobiDB-lite"/>
    </source>
</evidence>
<organism evidence="2 3">
    <name type="scientific">Solirubrum puertoriconensis</name>
    <dbReference type="NCBI Taxonomy" id="1751427"/>
    <lineage>
        <taxon>Bacteria</taxon>
        <taxon>Pseudomonadati</taxon>
        <taxon>Bacteroidota</taxon>
        <taxon>Cytophagia</taxon>
        <taxon>Cytophagales</taxon>
    </lineage>
</organism>
<keyword evidence="3" id="KW-1185">Reference proteome</keyword>